<evidence type="ECO:0000256" key="2">
    <source>
        <dbReference type="ARBA" id="ARBA00023125"/>
    </source>
</evidence>
<dbReference type="SUPFAM" id="SSF46785">
    <property type="entry name" value="Winged helix' DNA-binding domain"/>
    <property type="match status" value="1"/>
</dbReference>
<name>A0ABW1Z793_9BACT</name>
<dbReference type="EMBL" id="JBHSWI010000001">
    <property type="protein sequence ID" value="MFC6645051.1"/>
    <property type="molecule type" value="Genomic_DNA"/>
</dbReference>
<dbReference type="Proteomes" id="UP001596391">
    <property type="component" value="Unassembled WGS sequence"/>
</dbReference>
<organism evidence="5 6">
    <name type="scientific">Granulicella cerasi</name>
    <dbReference type="NCBI Taxonomy" id="741063"/>
    <lineage>
        <taxon>Bacteria</taxon>
        <taxon>Pseudomonadati</taxon>
        <taxon>Acidobacteriota</taxon>
        <taxon>Terriglobia</taxon>
        <taxon>Terriglobales</taxon>
        <taxon>Acidobacteriaceae</taxon>
        <taxon>Granulicella</taxon>
    </lineage>
</organism>
<sequence length="150" mass="16764">MAKSAREETHVWLVMMKAYQAIMKYSLADMTCSGLGDSDFRVLELLLHKGCMPVNTLGPKVGLTPGAISIAVDRLFDRELVTRVESTEDRRVRIVSLTASGRALIEPLFEKHAAAMARVFSKFNEDELMQFEAFLKTAGRQAEALSQNRN</sequence>
<dbReference type="PANTHER" id="PTHR42756:SF1">
    <property type="entry name" value="TRANSCRIPTIONAL REPRESSOR OF EMRAB OPERON"/>
    <property type="match status" value="1"/>
</dbReference>
<dbReference type="Gene3D" id="1.10.10.10">
    <property type="entry name" value="Winged helix-like DNA-binding domain superfamily/Winged helix DNA-binding domain"/>
    <property type="match status" value="1"/>
</dbReference>
<dbReference type="PROSITE" id="PS50995">
    <property type="entry name" value="HTH_MARR_2"/>
    <property type="match status" value="1"/>
</dbReference>
<dbReference type="PANTHER" id="PTHR42756">
    <property type="entry name" value="TRANSCRIPTIONAL REGULATOR, MARR"/>
    <property type="match status" value="1"/>
</dbReference>
<keyword evidence="6" id="KW-1185">Reference proteome</keyword>
<gene>
    <name evidence="5" type="ORF">ACFQBQ_05475</name>
</gene>
<evidence type="ECO:0000259" key="4">
    <source>
        <dbReference type="PROSITE" id="PS50995"/>
    </source>
</evidence>
<dbReference type="PRINTS" id="PR00598">
    <property type="entry name" value="HTHMARR"/>
</dbReference>
<protein>
    <submittedName>
        <fullName evidence="5">MarR family winged helix-turn-helix transcriptional regulator</fullName>
    </submittedName>
</protein>
<dbReference type="SMART" id="SM00347">
    <property type="entry name" value="HTH_MARR"/>
    <property type="match status" value="1"/>
</dbReference>
<dbReference type="InterPro" id="IPR000835">
    <property type="entry name" value="HTH_MarR-typ"/>
</dbReference>
<proteinExistence type="predicted"/>
<accession>A0ABW1Z793</accession>
<keyword evidence="2" id="KW-0238">DNA-binding</keyword>
<evidence type="ECO:0000256" key="3">
    <source>
        <dbReference type="ARBA" id="ARBA00023163"/>
    </source>
</evidence>
<feature type="domain" description="HTH marR-type" evidence="4">
    <location>
        <begin position="1"/>
        <end position="140"/>
    </location>
</feature>
<dbReference type="InterPro" id="IPR036388">
    <property type="entry name" value="WH-like_DNA-bd_sf"/>
</dbReference>
<keyword evidence="3" id="KW-0804">Transcription</keyword>
<dbReference type="RefSeq" id="WP_263371450.1">
    <property type="nucleotide sequence ID" value="NZ_JAGSYD010000003.1"/>
</dbReference>
<evidence type="ECO:0000313" key="6">
    <source>
        <dbReference type="Proteomes" id="UP001596391"/>
    </source>
</evidence>
<evidence type="ECO:0000256" key="1">
    <source>
        <dbReference type="ARBA" id="ARBA00023015"/>
    </source>
</evidence>
<dbReference type="Pfam" id="PF01047">
    <property type="entry name" value="MarR"/>
    <property type="match status" value="1"/>
</dbReference>
<keyword evidence="1" id="KW-0805">Transcription regulation</keyword>
<reference evidence="6" key="1">
    <citation type="journal article" date="2019" name="Int. J. Syst. Evol. Microbiol.">
        <title>The Global Catalogue of Microorganisms (GCM) 10K type strain sequencing project: providing services to taxonomists for standard genome sequencing and annotation.</title>
        <authorList>
            <consortium name="The Broad Institute Genomics Platform"/>
            <consortium name="The Broad Institute Genome Sequencing Center for Infectious Disease"/>
            <person name="Wu L."/>
            <person name="Ma J."/>
        </authorList>
    </citation>
    <scope>NUCLEOTIDE SEQUENCE [LARGE SCALE GENOMIC DNA]</scope>
    <source>
        <strain evidence="6">CGMCC 1.16026</strain>
    </source>
</reference>
<evidence type="ECO:0000313" key="5">
    <source>
        <dbReference type="EMBL" id="MFC6645051.1"/>
    </source>
</evidence>
<comment type="caution">
    <text evidence="5">The sequence shown here is derived from an EMBL/GenBank/DDBJ whole genome shotgun (WGS) entry which is preliminary data.</text>
</comment>
<dbReference type="InterPro" id="IPR036390">
    <property type="entry name" value="WH_DNA-bd_sf"/>
</dbReference>